<dbReference type="InterPro" id="IPR004089">
    <property type="entry name" value="MCPsignal_dom"/>
</dbReference>
<feature type="domain" description="Methyl-accepting transducer" evidence="6">
    <location>
        <begin position="286"/>
        <end position="515"/>
    </location>
</feature>
<keyword evidence="5" id="KW-0812">Transmembrane</keyword>
<sequence length="541" mass="56922">MSQKQSPTRRHWTVAQRLYAGFGLLVALLAVVTGIAMYKVRAIDTALRANSEEHVLIQRYAINFRGSAHDRAIALRDVVLSSTPAEQQKEAAAIDRLAAFYAQSVTPIEQLIQRPGADPQLATLYAAIQKLEAQANATTAAILAQAQTDDPQAQAAAREQLWSQAKPLYAQWLAAINALIDFEETRIQAENRAALETAGGFMPFMLTALAIAILLSVLVAWRAARRITRALGAEPQALAEVARQVAQGNLHSLKASTGSLRPGSVLASLAAMQDSLAQVVHQVREASHSVSHGSLEIAGGNAGLLQRTQEQASHLQHTAASMEEMTATVHHTADSARQATELATQASQSAQKGGSVVAQVEHTMAAITASSHKMADIIGVIDGIAFQTNILALNAAVEAARAGEQGKGFAVVASEVRALAQRSAAAAGEIKQLIDASISKVHEGEQLASHAGATMTDIVTQAQQVASLIAAISASAVQQSSGIGLVNQAIEQLDHTTQQNAAMVEESAAAADALKQQAAQLAQAVNVFQLDSTAAARPRLR</sequence>
<evidence type="ECO:0000256" key="2">
    <source>
        <dbReference type="ARBA" id="ARBA00029447"/>
    </source>
</evidence>
<dbReference type="SMART" id="SM00283">
    <property type="entry name" value="MA"/>
    <property type="match status" value="1"/>
</dbReference>
<organism evidence="7 8">
    <name type="scientific">Comamonas nitrativorans</name>
    <dbReference type="NCBI Taxonomy" id="108437"/>
    <lineage>
        <taxon>Bacteria</taxon>
        <taxon>Pseudomonadati</taxon>
        <taxon>Pseudomonadota</taxon>
        <taxon>Betaproteobacteria</taxon>
        <taxon>Burkholderiales</taxon>
        <taxon>Comamonadaceae</taxon>
        <taxon>Comamonas</taxon>
    </lineage>
</organism>
<dbReference type="Gene3D" id="1.10.287.950">
    <property type="entry name" value="Methyl-accepting chemotaxis protein"/>
    <property type="match status" value="1"/>
</dbReference>
<keyword evidence="5" id="KW-1133">Transmembrane helix</keyword>
<dbReference type="PANTHER" id="PTHR43531:SF14">
    <property type="entry name" value="METHYL-ACCEPTING CHEMOTAXIS PROTEIN I-RELATED"/>
    <property type="match status" value="1"/>
</dbReference>
<dbReference type="Pfam" id="PF00015">
    <property type="entry name" value="MCPsignal"/>
    <property type="match status" value="1"/>
</dbReference>
<evidence type="ECO:0000259" key="6">
    <source>
        <dbReference type="PROSITE" id="PS50111"/>
    </source>
</evidence>
<name>A0ABV9GV54_9BURK</name>
<keyword evidence="5" id="KW-0472">Membrane</keyword>
<reference evidence="8" key="1">
    <citation type="journal article" date="2019" name="Int. J. Syst. Evol. Microbiol.">
        <title>The Global Catalogue of Microorganisms (GCM) 10K type strain sequencing project: providing services to taxonomists for standard genome sequencing and annotation.</title>
        <authorList>
            <consortium name="The Broad Institute Genomics Platform"/>
            <consortium name="The Broad Institute Genome Sequencing Center for Infectious Disease"/>
            <person name="Wu L."/>
            <person name="Ma J."/>
        </authorList>
    </citation>
    <scope>NUCLEOTIDE SEQUENCE [LARGE SCALE GENOMIC DNA]</scope>
    <source>
        <strain evidence="8">JCM 11650</strain>
    </source>
</reference>
<keyword evidence="3" id="KW-0807">Transducer</keyword>
<evidence type="ECO:0000256" key="3">
    <source>
        <dbReference type="PROSITE-ProRule" id="PRU00284"/>
    </source>
</evidence>
<evidence type="ECO:0000256" key="4">
    <source>
        <dbReference type="SAM" id="Coils"/>
    </source>
</evidence>
<evidence type="ECO:0000256" key="1">
    <source>
        <dbReference type="ARBA" id="ARBA00022481"/>
    </source>
</evidence>
<comment type="similarity">
    <text evidence="2">Belongs to the methyl-accepting chemotaxis (MCP) protein family.</text>
</comment>
<feature type="transmembrane region" description="Helical" evidence="5">
    <location>
        <begin position="18"/>
        <end position="38"/>
    </location>
</feature>
<dbReference type="InterPro" id="IPR004090">
    <property type="entry name" value="Chemotax_Me-accpt_rcpt"/>
</dbReference>
<keyword evidence="1" id="KW-0488">Methylation</keyword>
<comment type="caution">
    <text evidence="7">The sequence shown here is derived from an EMBL/GenBank/DDBJ whole genome shotgun (WGS) entry which is preliminary data.</text>
</comment>
<proteinExistence type="inferred from homology"/>
<evidence type="ECO:0000313" key="7">
    <source>
        <dbReference type="EMBL" id="MFC4621019.1"/>
    </source>
</evidence>
<evidence type="ECO:0000313" key="8">
    <source>
        <dbReference type="Proteomes" id="UP001595967"/>
    </source>
</evidence>
<dbReference type="InterPro" id="IPR024478">
    <property type="entry name" value="HlyB_4HB_MCP"/>
</dbReference>
<dbReference type="RefSeq" id="WP_377723543.1">
    <property type="nucleotide sequence ID" value="NZ_JBHSEW010000001.1"/>
</dbReference>
<dbReference type="PRINTS" id="PR00260">
    <property type="entry name" value="CHEMTRNSDUCR"/>
</dbReference>
<dbReference type="Pfam" id="PF12729">
    <property type="entry name" value="4HB_MCP_1"/>
    <property type="match status" value="1"/>
</dbReference>
<dbReference type="EMBL" id="JBHSEW010000001">
    <property type="protein sequence ID" value="MFC4621019.1"/>
    <property type="molecule type" value="Genomic_DNA"/>
</dbReference>
<dbReference type="InterPro" id="IPR051310">
    <property type="entry name" value="MCP_chemotaxis"/>
</dbReference>
<feature type="transmembrane region" description="Helical" evidence="5">
    <location>
        <begin position="201"/>
        <end position="221"/>
    </location>
</feature>
<dbReference type="PANTHER" id="PTHR43531">
    <property type="entry name" value="PROTEIN ICFG"/>
    <property type="match status" value="1"/>
</dbReference>
<dbReference type="Proteomes" id="UP001595967">
    <property type="component" value="Unassembled WGS sequence"/>
</dbReference>
<evidence type="ECO:0000256" key="5">
    <source>
        <dbReference type="SAM" id="Phobius"/>
    </source>
</evidence>
<accession>A0ABV9GV54</accession>
<feature type="coiled-coil region" evidence="4">
    <location>
        <begin position="486"/>
        <end position="524"/>
    </location>
</feature>
<keyword evidence="4" id="KW-0175">Coiled coil</keyword>
<dbReference type="PROSITE" id="PS50111">
    <property type="entry name" value="CHEMOTAXIS_TRANSDUC_2"/>
    <property type="match status" value="1"/>
</dbReference>
<protein>
    <submittedName>
        <fullName evidence="7">Methyl-accepting chemotaxis protein</fullName>
    </submittedName>
</protein>
<keyword evidence="8" id="KW-1185">Reference proteome</keyword>
<dbReference type="SUPFAM" id="SSF58104">
    <property type="entry name" value="Methyl-accepting chemotaxis protein (MCP) signaling domain"/>
    <property type="match status" value="1"/>
</dbReference>
<gene>
    <name evidence="7" type="ORF">ACFO3A_02155</name>
</gene>